<gene>
    <name evidence="9" type="primary">URA6</name>
    <name evidence="12" type="ORF">BOH78_2150</name>
</gene>
<proteinExistence type="inferred from homology"/>
<keyword evidence="1 9" id="KW-0963">Cytoplasm</keyword>
<accession>A0A1V2LQ63</accession>
<keyword evidence="4 9" id="KW-0418">Kinase</keyword>
<dbReference type="PROSITE" id="PS00113">
    <property type="entry name" value="ADENYLATE_KINASE"/>
    <property type="match status" value="1"/>
</dbReference>
<evidence type="ECO:0000256" key="3">
    <source>
        <dbReference type="ARBA" id="ARBA00022741"/>
    </source>
</evidence>
<dbReference type="InterPro" id="IPR027417">
    <property type="entry name" value="P-loop_NTPase"/>
</dbReference>
<dbReference type="GO" id="GO:0005737">
    <property type="term" value="C:cytoplasm"/>
    <property type="evidence" value="ECO:0007669"/>
    <property type="project" value="UniProtKB-SubCell"/>
</dbReference>
<feature type="binding site" evidence="9">
    <location>
        <position position="703"/>
    </location>
    <ligand>
        <name>ATP</name>
        <dbReference type="ChEBI" id="CHEBI:30616"/>
    </ligand>
</feature>
<feature type="domain" description="Peptidase M16 N-terminal" evidence="10">
    <location>
        <begin position="31"/>
        <end position="166"/>
    </location>
</feature>
<feature type="binding site" evidence="9">
    <location>
        <position position="568"/>
    </location>
    <ligand>
        <name>a ribonucleoside 5'-phosphate</name>
        <dbReference type="ChEBI" id="CHEBI:58043"/>
    </ligand>
</feature>
<evidence type="ECO:0000256" key="8">
    <source>
        <dbReference type="ARBA" id="ARBA00048116"/>
    </source>
</evidence>
<feature type="binding site" evidence="9">
    <location>
        <position position="664"/>
    </location>
    <ligand>
        <name>a ribonucleoside 5'-phosphate</name>
        <dbReference type="ChEBI" id="CHEBI:58043"/>
    </ligand>
</feature>
<feature type="region of interest" description="NMPbind" evidence="9">
    <location>
        <begin position="562"/>
        <end position="592"/>
    </location>
</feature>
<evidence type="ECO:0000256" key="9">
    <source>
        <dbReference type="HAMAP-Rule" id="MF_03172"/>
    </source>
</evidence>
<comment type="catalytic activity">
    <reaction evidence="8 9">
        <text>UMP + ATP = UDP + ADP</text>
        <dbReference type="Rhea" id="RHEA:24400"/>
        <dbReference type="ChEBI" id="CHEBI:30616"/>
        <dbReference type="ChEBI" id="CHEBI:57865"/>
        <dbReference type="ChEBI" id="CHEBI:58223"/>
        <dbReference type="ChEBI" id="CHEBI:456216"/>
        <dbReference type="EC" id="2.7.4.14"/>
    </reaction>
</comment>
<dbReference type="GO" id="GO:0005524">
    <property type="term" value="F:ATP binding"/>
    <property type="evidence" value="ECO:0007669"/>
    <property type="project" value="UniProtKB-KW"/>
</dbReference>
<evidence type="ECO:0000256" key="1">
    <source>
        <dbReference type="ARBA" id="ARBA00022490"/>
    </source>
</evidence>
<dbReference type="HAMAP" id="MF_03172">
    <property type="entry name" value="Adenylate_kinase_UMP_CMP_kin"/>
    <property type="match status" value="1"/>
</dbReference>
<evidence type="ECO:0000256" key="7">
    <source>
        <dbReference type="ARBA" id="ARBA00023242"/>
    </source>
</evidence>
<evidence type="ECO:0000256" key="2">
    <source>
        <dbReference type="ARBA" id="ARBA00022679"/>
    </source>
</evidence>
<dbReference type="VEuPathDB" id="FungiDB:C5L36_0A09940"/>
<comment type="subunit">
    <text evidence="9">Monomer.</text>
</comment>
<dbReference type="GO" id="GO:0006207">
    <property type="term" value="P:'de novo' pyrimidine nucleobase biosynthetic process"/>
    <property type="evidence" value="ECO:0007669"/>
    <property type="project" value="InterPro"/>
</dbReference>
<evidence type="ECO:0000256" key="6">
    <source>
        <dbReference type="ARBA" id="ARBA00022975"/>
    </source>
</evidence>
<dbReference type="EC" id="2.7.4.14" evidence="9"/>
<keyword evidence="5 9" id="KW-0067">ATP-binding</keyword>
<feature type="domain" description="Peptidase M16 C-terminal" evidence="11">
    <location>
        <begin position="181"/>
        <end position="361"/>
    </location>
</feature>
<organism evidence="12 13">
    <name type="scientific">Pichia kudriavzevii</name>
    <name type="common">Yeast</name>
    <name type="synonym">Issatchenkia orientalis</name>
    <dbReference type="NCBI Taxonomy" id="4909"/>
    <lineage>
        <taxon>Eukaryota</taxon>
        <taxon>Fungi</taxon>
        <taxon>Dikarya</taxon>
        <taxon>Ascomycota</taxon>
        <taxon>Saccharomycotina</taxon>
        <taxon>Pichiomycetes</taxon>
        <taxon>Pichiales</taxon>
        <taxon>Pichiaceae</taxon>
        <taxon>Pichia</taxon>
    </lineage>
</organism>
<dbReference type="EMBL" id="MQVM01000008">
    <property type="protein sequence ID" value="ONH74909.1"/>
    <property type="molecule type" value="Genomic_DNA"/>
</dbReference>
<dbReference type="HAMAP" id="MF_00235">
    <property type="entry name" value="Adenylate_kinase_Adk"/>
    <property type="match status" value="1"/>
</dbReference>
<dbReference type="InterPro" id="IPR007863">
    <property type="entry name" value="Peptidase_M16_C"/>
</dbReference>
<evidence type="ECO:0000259" key="10">
    <source>
        <dbReference type="Pfam" id="PF00675"/>
    </source>
</evidence>
<keyword evidence="6 9" id="KW-0665">Pyrimidine biosynthesis</keyword>
<evidence type="ECO:0000313" key="12">
    <source>
        <dbReference type="EMBL" id="ONH74909.1"/>
    </source>
</evidence>
<dbReference type="CDD" id="cd01428">
    <property type="entry name" value="ADK"/>
    <property type="match status" value="1"/>
</dbReference>
<dbReference type="GO" id="GO:0046872">
    <property type="term" value="F:metal ion binding"/>
    <property type="evidence" value="ECO:0007669"/>
    <property type="project" value="InterPro"/>
</dbReference>
<dbReference type="InterPro" id="IPR011765">
    <property type="entry name" value="Pept_M16_N"/>
</dbReference>
<comment type="subcellular location">
    <subcellularLocation>
        <location evidence="9">Cytoplasm</location>
    </subcellularLocation>
    <subcellularLocation>
        <location evidence="9">Nucleus</location>
    </subcellularLocation>
    <text evidence="9">Predominantly cytoplasmic.</text>
</comment>
<dbReference type="PANTHER" id="PTHR23359">
    <property type="entry name" value="NUCLEOTIDE KINASE"/>
    <property type="match status" value="1"/>
</dbReference>
<evidence type="ECO:0000256" key="4">
    <source>
        <dbReference type="ARBA" id="ARBA00022777"/>
    </source>
</evidence>
<keyword evidence="7 9" id="KW-0539">Nucleus</keyword>
<comment type="similarity">
    <text evidence="9">Belongs to the adenylate kinase family. UMP-CMP kinase subfamily.</text>
</comment>
<dbReference type="NCBIfam" id="TIGR01359">
    <property type="entry name" value="UMP_CMP_kin_fam"/>
    <property type="match status" value="1"/>
</dbReference>
<feature type="binding site" evidence="9">
    <location>
        <position position="627"/>
    </location>
    <ligand>
        <name>a ribonucleoside 5'-phosphate</name>
        <dbReference type="ChEBI" id="CHEBI:58043"/>
    </ligand>
</feature>
<dbReference type="GO" id="GO:0005634">
    <property type="term" value="C:nucleus"/>
    <property type="evidence" value="ECO:0007669"/>
    <property type="project" value="UniProtKB-SubCell"/>
</dbReference>
<dbReference type="SUPFAM" id="SSF52540">
    <property type="entry name" value="P-loop containing nucleoside triphosphate hydrolases"/>
    <property type="match status" value="1"/>
</dbReference>
<dbReference type="Pfam" id="PF05193">
    <property type="entry name" value="Peptidase_M16_C"/>
    <property type="match status" value="1"/>
</dbReference>
<evidence type="ECO:0000259" key="11">
    <source>
        <dbReference type="Pfam" id="PF05193"/>
    </source>
</evidence>
<dbReference type="Gene3D" id="3.30.830.10">
    <property type="entry name" value="Metalloenzyme, LuxS/M16 peptidase-like"/>
    <property type="match status" value="2"/>
</dbReference>
<feature type="binding site" evidence="9">
    <location>
        <position position="675"/>
    </location>
    <ligand>
        <name>a ribonucleoside 5'-phosphate</name>
        <dbReference type="ChEBI" id="CHEBI:58043"/>
    </ligand>
</feature>
<dbReference type="InterPro" id="IPR033690">
    <property type="entry name" value="Adenylat_kinase_CS"/>
</dbReference>
<feature type="binding site" evidence="9">
    <location>
        <position position="658"/>
    </location>
    <ligand>
        <name>ATP</name>
        <dbReference type="ChEBI" id="CHEBI:30616"/>
    </ligand>
</feature>
<feature type="binding site" evidence="9">
    <location>
        <begin position="620"/>
        <end position="623"/>
    </location>
    <ligand>
        <name>a ribonucleoside 5'-phosphate</name>
        <dbReference type="ChEBI" id="CHEBI:58043"/>
    </ligand>
</feature>
<dbReference type="VEuPathDB" id="FungiDB:C5L36_0B03180"/>
<evidence type="ECO:0000256" key="5">
    <source>
        <dbReference type="ARBA" id="ARBA00022840"/>
    </source>
</evidence>
<dbReference type="AlphaFoldDB" id="A0A1V2LQ63"/>
<comment type="domain">
    <text evidence="9">Consists of three domains, a large central CORE domain and two small peripheral domains, NMPbind and LID, which undergo movements during catalysis. The LID domain closes over the site of phosphoryl transfer upon ATP binding. Assembling and dissambling the active center during each catalytic cycle provides an effective means to prevent ATP hydrolysis.</text>
</comment>
<dbReference type="SUPFAM" id="SSF63411">
    <property type="entry name" value="LuxS/MPP-like metallohydrolase"/>
    <property type="match status" value="2"/>
</dbReference>
<keyword evidence="2 9" id="KW-0808">Transferase</keyword>
<dbReference type="Pfam" id="PF00675">
    <property type="entry name" value="Peptidase_M16"/>
    <property type="match status" value="1"/>
</dbReference>
<evidence type="ECO:0000313" key="13">
    <source>
        <dbReference type="Proteomes" id="UP000189274"/>
    </source>
</evidence>
<feature type="region of interest" description="LID" evidence="9">
    <location>
        <begin position="657"/>
        <end position="667"/>
    </location>
</feature>
<dbReference type="GO" id="GO:0006221">
    <property type="term" value="P:pyrimidine nucleotide biosynthetic process"/>
    <property type="evidence" value="ECO:0007669"/>
    <property type="project" value="UniProtKB-UniRule"/>
</dbReference>
<dbReference type="PRINTS" id="PR00094">
    <property type="entry name" value="ADENYLTKNASE"/>
</dbReference>
<dbReference type="InterPro" id="IPR000850">
    <property type="entry name" value="Adenylat/UMP-CMP_kin"/>
</dbReference>
<dbReference type="FunFam" id="3.40.50.300:FF:000315">
    <property type="entry name" value="Adenylate kinase 1"/>
    <property type="match status" value="1"/>
</dbReference>
<comment type="cofactor">
    <cofactor evidence="9">
        <name>Mg(2+)</name>
        <dbReference type="ChEBI" id="CHEBI:18420"/>
    </cofactor>
    <text evidence="9">Binds 1 Mg(2+) ion per monomer.</text>
</comment>
<feature type="binding site" evidence="9">
    <location>
        <begin position="542"/>
        <end position="547"/>
    </location>
    <ligand>
        <name>ATP</name>
        <dbReference type="ChEBI" id="CHEBI:30616"/>
    </ligand>
</feature>
<comment type="function">
    <text evidence="9">Catalyzes the phosphorylation of pyrimidine nucleoside monophosphates at the expense of ATP. Plays an important role in de novo pyrimidine nucleotide biosynthesis. Has preference for UMP and dUMP as phosphate acceptors, but can also use CMP, dCMP and AMP.</text>
</comment>
<dbReference type="Proteomes" id="UP000189274">
    <property type="component" value="Unassembled WGS sequence"/>
</dbReference>
<dbReference type="Pfam" id="PF00406">
    <property type="entry name" value="ADK"/>
    <property type="match status" value="1"/>
</dbReference>
<sequence length="722" mass="78899">MLSKRLFSTSSRQLTKVAVSKLGNGITVITKPSSGKQAVGVYLNSGSRAENAYNSGISTLLGNLVTSSKSSKDALVNEGVKYYSSNAKEVTGLLSATYPRGNSKGALSAIKNTLESLESIVSDEVVLGEQKEKSIALTEAFENSPKDMVIEHMIGTAFQGTTLGLPKYGKAETIEVLQSLDLKNYLSKNLVSSNIAIVSVGDEINHESLAKFASQLPSINSGAKADFPETSFLGSDIRLRDDTLPQAHAAISVLTPGLHDTHAYYTGLVAAQINGSYEGVASPFSPFVGSTLAQLLEENHLIDSFDHFQLAYSDVGLWGGYFASHNVGCYDETIHFALKNWNRFSTGTVNEIEFAKAKAELKLRLLKAPACPVQHSESLATKAFALGYVPSEEEISSNVDSVTSSAISKWAQKYLYDQDIAIAGNGQIEALFDYNRIRNDIMYTRSFLRARPALKSFHRSKQLLRTYATSSGGGRSKTNHFIPLTLLGLTALGLTFYNAGNNVKPPTAAIDPTTSTVQGSALFPSEKFKDPINVVFVLGGPGSGKGTQCGKLVKDYKFVHLSAGDLLRLEKNTPGSEFGELIDHYIKEGLIVPQEITINLLKNAIVKEYNNGSRNFLIDGFPRKMDQAISFENTVSEGKLVLYFECPEEIMLKRLLNRGKTSGRSDDNLESIKKRFTTFIETSMPVVEYFEDQNKVIKVNCNEPVDEVYSHVVKELKDKKII</sequence>
<dbReference type="InterPro" id="IPR006266">
    <property type="entry name" value="UMP_CMP_kinase"/>
</dbReference>
<name>A0A1V2LQ63_PICKU</name>
<comment type="caution">
    <text evidence="12">The sequence shown here is derived from an EMBL/GenBank/DDBJ whole genome shotgun (WGS) entry which is preliminary data.</text>
</comment>
<keyword evidence="3 9" id="KW-0547">Nucleotide-binding</keyword>
<dbReference type="Gene3D" id="3.40.50.300">
    <property type="entry name" value="P-loop containing nucleotide triphosphate hydrolases"/>
    <property type="match status" value="1"/>
</dbReference>
<dbReference type="InterPro" id="IPR011249">
    <property type="entry name" value="Metalloenz_LuxS/M16"/>
</dbReference>
<feature type="binding site" evidence="9">
    <location>
        <begin position="590"/>
        <end position="592"/>
    </location>
    <ligand>
        <name>a ribonucleoside 5'-phosphate</name>
        <dbReference type="ChEBI" id="CHEBI:58043"/>
    </ligand>
</feature>
<protein>
    <recommendedName>
        <fullName evidence="9">Uridylate kinase</fullName>
        <shortName evidence="9">UK</shortName>
        <ecNumber evidence="9">2.7.4.14</ecNumber>
    </recommendedName>
    <alternativeName>
        <fullName evidence="9">ATP:UMP phosphotransferase</fullName>
    </alternativeName>
    <alternativeName>
        <fullName evidence="9">Deoxycytidylate kinase</fullName>
        <shortName evidence="9">CK</shortName>
        <shortName evidence="9">dCMP kinase</shortName>
    </alternativeName>
    <alternativeName>
        <fullName evidence="9">Uridine monophosphate kinase</fullName>
        <shortName evidence="9">UMP kinase</shortName>
        <shortName evidence="9">UMPK</shortName>
    </alternativeName>
</protein>
<dbReference type="GO" id="GO:0033862">
    <property type="term" value="F:UMP kinase activity"/>
    <property type="evidence" value="ECO:0007669"/>
    <property type="project" value="RHEA"/>
</dbReference>
<reference evidence="13" key="1">
    <citation type="journal article" date="2017" name="Genome Announc.">
        <title>Genome sequences of Cyberlindnera fabianii 65, Pichia kudriavzevii 129, and Saccharomyces cerevisiae 131 isolated from fermented masau fruits in Zimbabwe.</title>
        <authorList>
            <person name="van Rijswijck I.M.H."/>
            <person name="Derks M.F.L."/>
            <person name="Abee T."/>
            <person name="de Ridder D."/>
            <person name="Smid E.J."/>
        </authorList>
    </citation>
    <scope>NUCLEOTIDE SEQUENCE [LARGE SCALE GENOMIC DNA]</scope>
    <source>
        <strain evidence="13">129</strain>
    </source>
</reference>